<organism evidence="2 3">
    <name type="scientific">Chthoniobacter flavus Ellin428</name>
    <dbReference type="NCBI Taxonomy" id="497964"/>
    <lineage>
        <taxon>Bacteria</taxon>
        <taxon>Pseudomonadati</taxon>
        <taxon>Verrucomicrobiota</taxon>
        <taxon>Spartobacteria</taxon>
        <taxon>Chthoniobacterales</taxon>
        <taxon>Chthoniobacteraceae</taxon>
        <taxon>Chthoniobacter</taxon>
    </lineage>
</organism>
<dbReference type="EMBL" id="ABVL01000021">
    <property type="protein sequence ID" value="EDY17331.1"/>
    <property type="molecule type" value="Genomic_DNA"/>
</dbReference>
<comment type="caution">
    <text evidence="2">The sequence shown here is derived from an EMBL/GenBank/DDBJ whole genome shotgun (WGS) entry which is preliminary data.</text>
</comment>
<keyword evidence="3" id="KW-1185">Reference proteome</keyword>
<feature type="domain" description="Cupin type-2" evidence="1">
    <location>
        <begin position="116"/>
        <end position="188"/>
    </location>
</feature>
<dbReference type="InterPro" id="IPR011051">
    <property type="entry name" value="RmlC_Cupin_sf"/>
</dbReference>
<dbReference type="CDD" id="cd02234">
    <property type="entry name" value="cupin_BLR7677-like"/>
    <property type="match status" value="1"/>
</dbReference>
<dbReference type="RefSeq" id="WP_006982499.1">
    <property type="nucleotide sequence ID" value="NZ_ABVL01000021.1"/>
</dbReference>
<protein>
    <submittedName>
        <fullName evidence="2">Cupin 2 conserved barrel domain protein</fullName>
    </submittedName>
</protein>
<accession>B4D8D8</accession>
<dbReference type="STRING" id="497964.CfE428DRAFT_5178"/>
<dbReference type="eggNOG" id="COG1917">
    <property type="taxonomic scope" value="Bacteria"/>
</dbReference>
<name>B4D8D8_9BACT</name>
<dbReference type="PANTHER" id="PTHR38599">
    <property type="entry name" value="CUPIN DOMAIN PROTEIN (AFU_ORTHOLOGUE AFUA_3G13620)"/>
    <property type="match status" value="1"/>
</dbReference>
<dbReference type="SUPFAM" id="SSF51182">
    <property type="entry name" value="RmlC-like cupins"/>
    <property type="match status" value="1"/>
</dbReference>
<evidence type="ECO:0000313" key="3">
    <source>
        <dbReference type="Proteomes" id="UP000005824"/>
    </source>
</evidence>
<proteinExistence type="predicted"/>
<evidence type="ECO:0000259" key="1">
    <source>
        <dbReference type="Pfam" id="PF07883"/>
    </source>
</evidence>
<dbReference type="Gene3D" id="2.60.120.10">
    <property type="entry name" value="Jelly Rolls"/>
    <property type="match status" value="1"/>
</dbReference>
<gene>
    <name evidence="2" type="ORF">CfE428DRAFT_5178</name>
</gene>
<dbReference type="PANTHER" id="PTHR38599:SF1">
    <property type="entry name" value="CUPIN DOMAIN PROTEIN (AFU_ORTHOLOGUE AFUA_3G13620)"/>
    <property type="match status" value="1"/>
</dbReference>
<evidence type="ECO:0000313" key="2">
    <source>
        <dbReference type="EMBL" id="EDY17331.1"/>
    </source>
</evidence>
<dbReference type="AlphaFoldDB" id="B4D8D8"/>
<dbReference type="InterPro" id="IPR013096">
    <property type="entry name" value="Cupin_2"/>
</dbReference>
<dbReference type="InParanoid" id="B4D8D8"/>
<dbReference type="Pfam" id="PF07883">
    <property type="entry name" value="Cupin_2"/>
    <property type="match status" value="1"/>
</dbReference>
<dbReference type="Proteomes" id="UP000005824">
    <property type="component" value="Unassembled WGS sequence"/>
</dbReference>
<reference evidence="2 3" key="1">
    <citation type="journal article" date="2011" name="J. Bacteriol.">
        <title>Genome sequence of Chthoniobacter flavus Ellin428, an aerobic heterotrophic soil bacterium.</title>
        <authorList>
            <person name="Kant R."/>
            <person name="van Passel M.W."/>
            <person name="Palva A."/>
            <person name="Lucas S."/>
            <person name="Lapidus A."/>
            <person name="Glavina Del Rio T."/>
            <person name="Dalin E."/>
            <person name="Tice H."/>
            <person name="Bruce D."/>
            <person name="Goodwin L."/>
            <person name="Pitluck S."/>
            <person name="Larimer F.W."/>
            <person name="Land M.L."/>
            <person name="Hauser L."/>
            <person name="Sangwan P."/>
            <person name="de Vos W.M."/>
            <person name="Janssen P.H."/>
            <person name="Smidt H."/>
        </authorList>
    </citation>
    <scope>NUCLEOTIDE SEQUENCE [LARGE SCALE GENOMIC DNA]</scope>
    <source>
        <strain evidence="2 3">Ellin428</strain>
    </source>
</reference>
<sequence length="203" mass="21296">MHSQSPAGASNSGVSVWRGGFIWRIPTKPQFWPDERAIRTKRDFAASTSAQRLSNLSSCLIAAQALSTIATALSALAAGNSLSLGEEPAPASASKVTKLLQKDLPADANEEVTVVTVDYAPGGASQAHRHPGPVVGYVLEGEVEIEVDAPEGTPLKTFRAGEIFFEPQGAMHKVSRNASKTKPARILAFVVGKKGAPLVSPAK</sequence>
<dbReference type="InterPro" id="IPR014710">
    <property type="entry name" value="RmlC-like_jellyroll"/>
</dbReference>